<dbReference type="AlphaFoldDB" id="A0A150WG49"/>
<dbReference type="RefSeq" id="WP_063244135.1">
    <property type="nucleotide sequence ID" value="NZ_CP168967.1"/>
</dbReference>
<dbReference type="OrthoDB" id="9828402at2"/>
<reference evidence="2 3" key="1">
    <citation type="submission" date="2016-03" db="EMBL/GenBank/DDBJ databases">
        <authorList>
            <person name="Ploux O."/>
        </authorList>
    </citation>
    <scope>NUCLEOTIDE SEQUENCE [LARGE SCALE GENOMIC DNA]</scope>
    <source>
        <strain evidence="2 3">BER2</strain>
    </source>
</reference>
<dbReference type="Proteomes" id="UP000075391">
    <property type="component" value="Unassembled WGS sequence"/>
</dbReference>
<proteinExistence type="predicted"/>
<sequence length="117" mass="12811">MKTLVLIFTLLMGFSAQANTACLSEDQAREQMLLKESTVLKALHQKAGVRICRGTPNQGCITKTHFVKAILASTWNEYHQAFVSNTLYGWDCAAGASCWLQVGISCQGDVRLVETGD</sequence>
<feature type="signal peptide" evidence="1">
    <location>
        <begin position="1"/>
        <end position="18"/>
    </location>
</feature>
<keyword evidence="1" id="KW-0732">Signal</keyword>
<comment type="caution">
    <text evidence="2">The sequence shown here is derived from an EMBL/GenBank/DDBJ whole genome shotgun (WGS) entry which is preliminary data.</text>
</comment>
<accession>A0A150WG49</accession>
<dbReference type="EMBL" id="LUKF01000016">
    <property type="protein sequence ID" value="KYG62019.1"/>
    <property type="molecule type" value="Genomic_DNA"/>
</dbReference>
<evidence type="ECO:0000313" key="2">
    <source>
        <dbReference type="EMBL" id="KYG62019.1"/>
    </source>
</evidence>
<organism evidence="2 3">
    <name type="scientific">Bdellovibrio bacteriovorus</name>
    <dbReference type="NCBI Taxonomy" id="959"/>
    <lineage>
        <taxon>Bacteria</taxon>
        <taxon>Pseudomonadati</taxon>
        <taxon>Bdellovibrionota</taxon>
        <taxon>Bdellovibrionia</taxon>
        <taxon>Bdellovibrionales</taxon>
        <taxon>Pseudobdellovibrionaceae</taxon>
        <taxon>Bdellovibrio</taxon>
    </lineage>
</organism>
<feature type="chain" id="PRO_5007572774" evidence="1">
    <location>
        <begin position="19"/>
        <end position="117"/>
    </location>
</feature>
<name>A0A150WG49_BDEBC</name>
<evidence type="ECO:0000256" key="1">
    <source>
        <dbReference type="SAM" id="SignalP"/>
    </source>
</evidence>
<gene>
    <name evidence="2" type="ORF">AZI85_07390</name>
</gene>
<protein>
    <submittedName>
        <fullName evidence="2">Uncharacterized protein</fullName>
    </submittedName>
</protein>
<evidence type="ECO:0000313" key="3">
    <source>
        <dbReference type="Proteomes" id="UP000075391"/>
    </source>
</evidence>